<accession>A0AC61NDD9</accession>
<keyword evidence="2" id="KW-1185">Reference proteome</keyword>
<proteinExistence type="predicted"/>
<organism evidence="1 2">
    <name type="scientific">Halosquirtibacter laminarini</name>
    <dbReference type="NCBI Taxonomy" id="3374600"/>
    <lineage>
        <taxon>Bacteria</taxon>
        <taxon>Pseudomonadati</taxon>
        <taxon>Bacteroidota</taxon>
        <taxon>Bacteroidia</taxon>
        <taxon>Marinilabiliales</taxon>
        <taxon>Prolixibacteraceae</taxon>
        <taxon>Halosquirtibacter</taxon>
    </lineage>
</organism>
<evidence type="ECO:0000313" key="2">
    <source>
        <dbReference type="Proteomes" id="UP000826212"/>
    </source>
</evidence>
<dbReference type="EMBL" id="CP081303">
    <property type="protein sequence ID" value="QZE13514.1"/>
    <property type="molecule type" value="Genomic_DNA"/>
</dbReference>
<dbReference type="Proteomes" id="UP000826212">
    <property type="component" value="Chromosome"/>
</dbReference>
<name>A0AC61NDD9_9BACT</name>
<gene>
    <name evidence="1" type="ORF">K4L44_13150</name>
</gene>
<protein>
    <submittedName>
        <fullName evidence="1">Efflux RND transporter permease subunit</fullName>
    </submittedName>
</protein>
<sequence>MRKIVAQFVKYPFYANLIILFLLIAGIVSFKSMKKSFFPEVTGRMIYVSVFYPGASPIEMEEGVTSRIEEAIRGLVGVKQITSTSSENSCRVNIETTGTHDIDEMLMDVKNAVDGISSLPSAAERPIVYKQRSSTMALYISFVGDVDLKDLKKYAQEVQEDFYASSIVSQISLIGYPDLEISVEIKENDLMRYNLTFDQITSAIRQNNRDISGGQILSDEEEVLIRFRSRSASPNQIQKIVLRTDDNGAKITIGDVAIVKKKFADVPLKLTKHGKALVSMNVSKLNSEDLEEITDYVNNYIEEFNKTHHGVTMQNEFSFMEVLQSRLDLLVTNGLTGLILVLIALALFLNLRLSFWVAWGIPSSFLAMFIVANLMGLTINMISLFGMILVIGILVDDGIVIGENIYQHIERGKKPIIAAVDGTMEVVPSVLTSVITTIVAFMPLLFLKNQMETMREMAYVVILCLFFSLFEAFFVLPAHLGGSKALDRHSKNSHKSGVRKTMDTFIKWLRDRVYDRYLTFALKWRYVILFVPVCLIIITSAMFQSRWIKTTFFPAMEFDSFQIDFAFTPGSGEKQTEAYLKRFDQAVWEVNDSLMNVYGDVFDEIEPTWISRLTGSKFDTTRSFIKQTFVILGTSFNGLENGSHAGSINCFPRNLEGLPISSNELTNLVKKKIGPVPELSKFTIAGQTMFGKPVSLSLLCRDTEMLDEAKTFLLDRLYENSKLKNINDNNTLGKQEILLNLKDKAYALGLNETFIASQVRQGFYGDQAQRLQDGRDELRVWVRYPLSDRERVGQLEQMHVKTPKGQYPLSELVDYSVKRGPVSIKRFDGYREVKIEADVKDQDASVTDIIREIEKTDLQELRRRFPSVKIESQGQQKESNEAMQTVGFYYSIAFLIIVMILMIHFKSFQQPLLILLMIPLAVIGAFWGHGLAGKPVSILSVWGIIALSGVIINDAVVFLSTYNSNILEGDIPELAIHKAAKSRLRAILLTTITTSIGLYPLILEKSFQAQFLIPMAVSLAYGVAFGTLFILLFFPSLVLILNDVRRWFTGVRRTLNHYFRTGEWNWQSVKASEVEIVNINLKKHRMYESTQSVNTLVGDLDIPDEK</sequence>
<evidence type="ECO:0000313" key="1">
    <source>
        <dbReference type="EMBL" id="QZE13514.1"/>
    </source>
</evidence>
<reference evidence="1" key="1">
    <citation type="submission" date="2021-08" db="EMBL/GenBank/DDBJ databases">
        <title>Novel anaerobic bacterium isolated from sea squirt in East Sea, Republic of Korea.</title>
        <authorList>
            <person name="Nguyen T.H."/>
            <person name="Li Z."/>
            <person name="Lee Y.-J."/>
            <person name="Ko J."/>
            <person name="Kim S.-G."/>
        </authorList>
    </citation>
    <scope>NUCLEOTIDE SEQUENCE</scope>
    <source>
        <strain evidence="1">KCTC 25031</strain>
    </source>
</reference>